<keyword evidence="1" id="KW-0472">Membrane</keyword>
<dbReference type="Proteomes" id="UP000178880">
    <property type="component" value="Unassembled WGS sequence"/>
</dbReference>
<dbReference type="InterPro" id="IPR003734">
    <property type="entry name" value="DUF155"/>
</dbReference>
<dbReference type="EMBL" id="MHLA01000015">
    <property type="protein sequence ID" value="OGY99417.1"/>
    <property type="molecule type" value="Genomic_DNA"/>
</dbReference>
<sequence length="280" mass="32819">MTPKTKRPPTTYSLKTRYLGEQTDLKKIQENVRKYHYLNRDHPLVIQLLDHEYAVLTKFGTVTFWNTTESLANQFIKEVTPYIKNVNPLYDYTDTLKVHIGPGAERVSFEELHIQNLDVEKMKIISYVSGQSAALDRYENDINERLDELGKVVENLKTSGRTRSTQGSLLRQVGHILSVKQNAVSNISLFDKPDETWERAELEKLYNELHSEYELRDRFDVLNEKIDFLSENNTTLLNFISSQKSNFLELIIIILIAIEIILFLPDWLPFFRDLFWRLFG</sequence>
<evidence type="ECO:0000313" key="3">
    <source>
        <dbReference type="EMBL" id="OGY99417.1"/>
    </source>
</evidence>
<gene>
    <name evidence="3" type="ORF">A2945_01000</name>
</gene>
<dbReference type="STRING" id="1798650.A2945_01000"/>
<keyword evidence="1" id="KW-1133">Transmembrane helix</keyword>
<comment type="caution">
    <text evidence="3">The sequence shown here is derived from an EMBL/GenBank/DDBJ whole genome shotgun (WGS) entry which is preliminary data.</text>
</comment>
<organism evidence="3 4">
    <name type="scientific">Candidatus Liptonbacteria bacterium RIFCSPLOWO2_01_FULL_52_25</name>
    <dbReference type="NCBI Taxonomy" id="1798650"/>
    <lineage>
        <taxon>Bacteria</taxon>
        <taxon>Candidatus Liptoniibacteriota</taxon>
    </lineage>
</organism>
<accession>A0A1G2CG75</accession>
<reference evidence="3 4" key="1">
    <citation type="journal article" date="2016" name="Nat. Commun.">
        <title>Thousands of microbial genomes shed light on interconnected biogeochemical processes in an aquifer system.</title>
        <authorList>
            <person name="Anantharaman K."/>
            <person name="Brown C.T."/>
            <person name="Hug L.A."/>
            <person name="Sharon I."/>
            <person name="Castelle C.J."/>
            <person name="Probst A.J."/>
            <person name="Thomas B.C."/>
            <person name="Singh A."/>
            <person name="Wilkins M.J."/>
            <person name="Karaoz U."/>
            <person name="Brodie E.L."/>
            <person name="Williams K.H."/>
            <person name="Hubbard S.S."/>
            <person name="Banfield J.F."/>
        </authorList>
    </citation>
    <scope>NUCLEOTIDE SEQUENCE [LARGE SCALE GENOMIC DNA]</scope>
</reference>
<feature type="transmembrane region" description="Helical" evidence="1">
    <location>
        <begin position="247"/>
        <end position="268"/>
    </location>
</feature>
<protein>
    <recommendedName>
        <fullName evidence="2">DUF155 domain-containing protein</fullName>
    </recommendedName>
</protein>
<feature type="domain" description="DUF155" evidence="2">
    <location>
        <begin position="55"/>
        <end position="223"/>
    </location>
</feature>
<keyword evidence="1" id="KW-0812">Transmembrane</keyword>
<dbReference type="InterPro" id="IPR051624">
    <property type="entry name" value="RMD1/Sad1-interacting"/>
</dbReference>
<dbReference type="Pfam" id="PF02582">
    <property type="entry name" value="DUF155"/>
    <property type="match status" value="1"/>
</dbReference>
<evidence type="ECO:0000256" key="1">
    <source>
        <dbReference type="SAM" id="Phobius"/>
    </source>
</evidence>
<evidence type="ECO:0000313" key="4">
    <source>
        <dbReference type="Proteomes" id="UP000178880"/>
    </source>
</evidence>
<dbReference type="PANTHER" id="PTHR16255">
    <property type="entry name" value="REQUIRED FOR MEIOTIC NUCLEAR DIVISION PROTEIN 1 HOMOLOG"/>
    <property type="match status" value="1"/>
</dbReference>
<name>A0A1G2CG75_9BACT</name>
<proteinExistence type="predicted"/>
<dbReference type="PANTHER" id="PTHR16255:SF6">
    <property type="entry name" value="PROTEIN RETARDED ROOT GROWTH-LIKE"/>
    <property type="match status" value="1"/>
</dbReference>
<evidence type="ECO:0000259" key="2">
    <source>
        <dbReference type="Pfam" id="PF02582"/>
    </source>
</evidence>
<dbReference type="AlphaFoldDB" id="A0A1G2CG75"/>